<proteinExistence type="predicted"/>
<keyword evidence="1" id="KW-0472">Membrane</keyword>
<dbReference type="STRING" id="671987.R0K0T6"/>
<organism evidence="2 3">
    <name type="scientific">Exserohilum turcicum (strain 28A)</name>
    <name type="common">Northern leaf blight fungus</name>
    <name type="synonym">Setosphaeria turcica</name>
    <dbReference type="NCBI Taxonomy" id="671987"/>
    <lineage>
        <taxon>Eukaryota</taxon>
        <taxon>Fungi</taxon>
        <taxon>Dikarya</taxon>
        <taxon>Ascomycota</taxon>
        <taxon>Pezizomycotina</taxon>
        <taxon>Dothideomycetes</taxon>
        <taxon>Pleosporomycetidae</taxon>
        <taxon>Pleosporales</taxon>
        <taxon>Pleosporineae</taxon>
        <taxon>Pleosporaceae</taxon>
        <taxon>Exserohilum</taxon>
    </lineage>
</organism>
<dbReference type="EMBL" id="KB908592">
    <property type="protein sequence ID" value="EOA86728.1"/>
    <property type="molecule type" value="Genomic_DNA"/>
</dbReference>
<feature type="transmembrane region" description="Helical" evidence="1">
    <location>
        <begin position="328"/>
        <end position="350"/>
    </location>
</feature>
<keyword evidence="1" id="KW-0812">Transmembrane</keyword>
<sequence length="397" mass="45703">MDFIHSLRLSSGRWSPCTVRLDNYLSDQSHAGTEYLLMQEDPFSSNAGEPLSPEIIQYFQIPRYLLADVYRRSNGFFAFKELPSADGRPASFYMWFRLLAKVAYVNDGMHYKWHEMTFCYRWDYKSIVVLCIGVDASFQNHLYQNLGHMWSEIQGSQPGSLLVPLIEVLVMIYDQSVWSIRDVIRHAEMDRTRSTRDATHFTLLHEAARHASHSSETLSVAIETLGSIQQQTTNETKRASAKLRGVQESFESVNRQLDLQLRMLQNLSLRAQSNKERLQSEIALAYNMIAQRDSQIMTGLGEAARYDSQIMKQLGAAAREDSGAMRTIAVVTMFFLPPTFLSAIFSMSFFNYTPPEDGRAGRWSISEKFWIYWAIAIPLTALTLGIWVLRQRWLCRR</sequence>
<gene>
    <name evidence="2" type="ORF">SETTUDRAFT_178730</name>
</gene>
<dbReference type="OrthoDB" id="2830640at2759"/>
<keyword evidence="3" id="KW-1185">Reference proteome</keyword>
<evidence type="ECO:0000313" key="2">
    <source>
        <dbReference type="EMBL" id="EOA86728.1"/>
    </source>
</evidence>
<evidence type="ECO:0000256" key="1">
    <source>
        <dbReference type="SAM" id="Phobius"/>
    </source>
</evidence>
<dbReference type="RefSeq" id="XP_008025343.1">
    <property type="nucleotide sequence ID" value="XM_008027152.1"/>
</dbReference>
<dbReference type="InterPro" id="IPR002523">
    <property type="entry name" value="MgTranspt_CorA/ZnTranspt_ZntB"/>
</dbReference>
<protein>
    <submittedName>
        <fullName evidence="2">Uncharacterized protein</fullName>
    </submittedName>
</protein>
<dbReference type="AlphaFoldDB" id="R0K0T6"/>
<dbReference type="Pfam" id="PF01544">
    <property type="entry name" value="CorA"/>
    <property type="match status" value="1"/>
</dbReference>
<dbReference type="Gene3D" id="1.20.58.340">
    <property type="entry name" value="Magnesium transport protein CorA, transmembrane region"/>
    <property type="match status" value="1"/>
</dbReference>
<name>R0K0T6_EXST2</name>
<dbReference type="HOGENOM" id="CLU_041307_1_1_1"/>
<feature type="transmembrane region" description="Helical" evidence="1">
    <location>
        <begin position="370"/>
        <end position="389"/>
    </location>
</feature>
<dbReference type="GeneID" id="19401629"/>
<reference evidence="2 3" key="1">
    <citation type="journal article" date="2012" name="PLoS Pathog.">
        <title>Diverse lifestyles and strategies of plant pathogenesis encoded in the genomes of eighteen Dothideomycetes fungi.</title>
        <authorList>
            <person name="Ohm R.A."/>
            <person name="Feau N."/>
            <person name="Henrissat B."/>
            <person name="Schoch C.L."/>
            <person name="Horwitz B.A."/>
            <person name="Barry K.W."/>
            <person name="Condon B.J."/>
            <person name="Copeland A.C."/>
            <person name="Dhillon B."/>
            <person name="Glaser F."/>
            <person name="Hesse C.N."/>
            <person name="Kosti I."/>
            <person name="LaButti K."/>
            <person name="Lindquist E.A."/>
            <person name="Lucas S."/>
            <person name="Salamov A.A."/>
            <person name="Bradshaw R.E."/>
            <person name="Ciuffetti L."/>
            <person name="Hamelin R.C."/>
            <person name="Kema G.H.J."/>
            <person name="Lawrence C."/>
            <person name="Scott J.A."/>
            <person name="Spatafora J.W."/>
            <person name="Turgeon B.G."/>
            <person name="de Wit P.J.G.M."/>
            <person name="Zhong S."/>
            <person name="Goodwin S.B."/>
            <person name="Grigoriev I.V."/>
        </authorList>
    </citation>
    <scope>NUCLEOTIDE SEQUENCE [LARGE SCALE GENOMIC DNA]</scope>
    <source>
        <strain evidence="3">28A</strain>
    </source>
</reference>
<evidence type="ECO:0000313" key="3">
    <source>
        <dbReference type="Proteomes" id="UP000016935"/>
    </source>
</evidence>
<accession>R0K0T6</accession>
<dbReference type="eggNOG" id="ENOG502SMU6">
    <property type="taxonomic scope" value="Eukaryota"/>
</dbReference>
<dbReference type="GO" id="GO:0016020">
    <property type="term" value="C:membrane"/>
    <property type="evidence" value="ECO:0007669"/>
    <property type="project" value="InterPro"/>
</dbReference>
<dbReference type="GO" id="GO:0046873">
    <property type="term" value="F:metal ion transmembrane transporter activity"/>
    <property type="evidence" value="ECO:0007669"/>
    <property type="project" value="InterPro"/>
</dbReference>
<reference evidence="2 3" key="2">
    <citation type="journal article" date="2013" name="PLoS Genet.">
        <title>Comparative genome structure, secondary metabolite, and effector coding capacity across Cochliobolus pathogens.</title>
        <authorList>
            <person name="Condon B.J."/>
            <person name="Leng Y."/>
            <person name="Wu D."/>
            <person name="Bushley K.E."/>
            <person name="Ohm R.A."/>
            <person name="Otillar R."/>
            <person name="Martin J."/>
            <person name="Schackwitz W."/>
            <person name="Grimwood J."/>
            <person name="MohdZainudin N."/>
            <person name="Xue C."/>
            <person name="Wang R."/>
            <person name="Manning V.A."/>
            <person name="Dhillon B."/>
            <person name="Tu Z.J."/>
            <person name="Steffenson B.J."/>
            <person name="Salamov A."/>
            <person name="Sun H."/>
            <person name="Lowry S."/>
            <person name="LaButti K."/>
            <person name="Han J."/>
            <person name="Copeland A."/>
            <person name="Lindquist E."/>
            <person name="Barry K."/>
            <person name="Schmutz J."/>
            <person name="Baker S.E."/>
            <person name="Ciuffetti L.M."/>
            <person name="Grigoriev I.V."/>
            <person name="Zhong S."/>
            <person name="Turgeon B.G."/>
        </authorList>
    </citation>
    <scope>NUCLEOTIDE SEQUENCE [LARGE SCALE GENOMIC DNA]</scope>
    <source>
        <strain evidence="3">28A</strain>
    </source>
</reference>
<keyword evidence="1" id="KW-1133">Transmembrane helix</keyword>
<dbReference type="Proteomes" id="UP000016935">
    <property type="component" value="Unassembled WGS sequence"/>
</dbReference>